<accession>A0A6P1M5P2</accession>
<feature type="compositionally biased region" description="Polar residues" evidence="2">
    <location>
        <begin position="12"/>
        <end position="22"/>
    </location>
</feature>
<dbReference type="InterPro" id="IPR053161">
    <property type="entry name" value="Ulvan_degrading_GH"/>
</dbReference>
<dbReference type="AlphaFoldDB" id="A0A6P1M5P2"/>
<dbReference type="InterPro" id="IPR007527">
    <property type="entry name" value="Znf_SWIM"/>
</dbReference>
<keyword evidence="1" id="KW-0862">Zinc</keyword>
<proteinExistence type="predicted"/>
<dbReference type="PANTHER" id="PTHR36848">
    <property type="entry name" value="DNA-BINDING PROTEIN (PUTATIVE SECRETED PROTEIN)-RELATED"/>
    <property type="match status" value="1"/>
</dbReference>
<dbReference type="KEGG" id="taer:GT409_06835"/>
<dbReference type="CDD" id="cd03143">
    <property type="entry name" value="A4_beta-galactosidase_middle_domain"/>
    <property type="match status" value="1"/>
</dbReference>
<feature type="domain" description="SWIM-type" evidence="3">
    <location>
        <begin position="611"/>
        <end position="668"/>
    </location>
</feature>
<dbReference type="Pfam" id="PF17132">
    <property type="entry name" value="Glyco_hydro_106"/>
    <property type="match status" value="1"/>
</dbReference>
<dbReference type="RefSeq" id="WP_160628222.1">
    <property type="nucleotide sequence ID" value="NZ_CP047593.1"/>
</dbReference>
<evidence type="ECO:0000313" key="5">
    <source>
        <dbReference type="Proteomes" id="UP000464954"/>
    </source>
</evidence>
<protein>
    <recommendedName>
        <fullName evidence="3">SWIM-type domain-containing protein</fullName>
    </recommendedName>
</protein>
<keyword evidence="1" id="KW-0863">Zinc-finger</keyword>
<keyword evidence="1" id="KW-0479">Metal-binding</keyword>
<evidence type="ECO:0000313" key="4">
    <source>
        <dbReference type="EMBL" id="QHI69177.1"/>
    </source>
</evidence>
<evidence type="ECO:0000256" key="1">
    <source>
        <dbReference type="PROSITE-ProRule" id="PRU00325"/>
    </source>
</evidence>
<dbReference type="EMBL" id="CP047593">
    <property type="protein sequence ID" value="QHI69177.1"/>
    <property type="molecule type" value="Genomic_DNA"/>
</dbReference>
<dbReference type="GO" id="GO:0008270">
    <property type="term" value="F:zinc ion binding"/>
    <property type="evidence" value="ECO:0007669"/>
    <property type="project" value="UniProtKB-KW"/>
</dbReference>
<dbReference type="Gene3D" id="3.40.50.880">
    <property type="match status" value="1"/>
</dbReference>
<dbReference type="Proteomes" id="UP000464954">
    <property type="component" value="Chromosome"/>
</dbReference>
<dbReference type="PANTHER" id="PTHR36848:SF2">
    <property type="entry name" value="SECRETED PROTEIN"/>
    <property type="match status" value="1"/>
</dbReference>
<evidence type="ECO:0000259" key="3">
    <source>
        <dbReference type="PROSITE" id="PS50966"/>
    </source>
</evidence>
<keyword evidence="5" id="KW-1185">Reference proteome</keyword>
<name>A0A6P1M5P2_9BACT</name>
<gene>
    <name evidence="4" type="ORF">GT409_06835</name>
</gene>
<evidence type="ECO:0000256" key="2">
    <source>
        <dbReference type="SAM" id="MobiDB-lite"/>
    </source>
</evidence>
<reference evidence="4 5" key="1">
    <citation type="submission" date="2020-01" db="EMBL/GenBank/DDBJ databases">
        <title>Ponticoccus aerotolerans gen. nov., sp. nov., an anaerobic bacterium and proposal of Ponticoccusceae fam. nov., Ponticoccusles ord. nov. and Ponticoccuse classis nov. in the phylum Kiritimatiellaeota.</title>
        <authorList>
            <person name="Zhou L.Y."/>
            <person name="Du Z.J."/>
        </authorList>
    </citation>
    <scope>NUCLEOTIDE SEQUENCE [LARGE SCALE GENOMIC DNA]</scope>
    <source>
        <strain evidence="4 5">S-5007</strain>
    </source>
</reference>
<sequence>MKTTTDHLKQAFSDSFRSPSPTNRAKPFWSWNHDLNADELKNQIQQLKEMGISGALVHSRSGLITPYLEKEWFDLVNEICEEALAQDFTLWIYDEDRWPSGTAGGIVTKDPANRQKRLSMTAVPAESFEFKENQIAVFSVQFADGQIERFERIEPFQPLEKGSTILAFELLVMPCTDWYNGGAYLDTLSHESVKAFINSTHRKYAEHCGQYFGNPITSVFTDEPHHESVLAPTIFSVQNNSSEEGKTYELPWTTALPAFFEEKYGYDLLDQLPLVIFDRTGQCANRVRHDFHDCITHLFTDAYAKQVSDWAKEHGLIDTGHIFWESPLNKMASYVGSMLRYMEHMQMPGVDILSTTAVFTDGRNEYDSVKQCASVANQFRKTHILSETYACCGWEFTPEDMKRLGDWQAVLGVNCRCQSCFAYTTANDGKRDFPPSYFHVPWKKTFARIEDYYARINAFISLGQPLRKILVLHPNETMWQHIKADWTETEEYKPVETAYEQLLQWLLEEQMDFDYGDEEIIARRGKVNGTAFEIAQASYHCVIVPDLLTLRESTQNLLQEFRDQGGTVIFTGRIPTHVQGEPSVLPEELAGRCTCTAHTKGEIIPALSEFKAITVTSDQPAESLLCSCRDDDENSYLVVHNTDRNRKLQNIRISLPCSHSAAAVFEADPFTGEQHPVPADTNSDSISIPVDLEPLELKLFRITPGEADVPERPRPIPSGAESCKLVSIERDNANILVLDAADICIDSQPWKKEYLYNADIEIRSRMGWARRRFNMRQPWADPDWHGPQSIPVTLRFQVRFDTIPETLHLAMETPERFDIRINSVPLTGNPDGSLMDHSLKTVPVDTGCLTEGLNTIEMNIDYRKSDGLENICLLGDFNVTLEESEARISAPSVLPAHADLTASGNPFFCGSATYCYTLTAPSHDKAVLSLPQWDGAACSIKINGEPAGDIAFKPYTLELGNRLTDGENRIEITLSSTARNLFGPFHCATPFRGEGWTDPRDYTCPEFSPSNEYTLIPFGITEAPDVHFFNNERN</sequence>
<feature type="region of interest" description="Disordered" evidence="2">
    <location>
        <begin position="1"/>
        <end position="22"/>
    </location>
</feature>
<dbReference type="PROSITE" id="PS50966">
    <property type="entry name" value="ZF_SWIM"/>
    <property type="match status" value="1"/>
</dbReference>
<organism evidence="4 5">
    <name type="scientific">Tichowtungia aerotolerans</name>
    <dbReference type="NCBI Taxonomy" id="2697043"/>
    <lineage>
        <taxon>Bacteria</taxon>
        <taxon>Pseudomonadati</taxon>
        <taxon>Kiritimatiellota</taxon>
        <taxon>Tichowtungiia</taxon>
        <taxon>Tichowtungiales</taxon>
        <taxon>Tichowtungiaceae</taxon>
        <taxon>Tichowtungia</taxon>
    </lineage>
</organism>
<dbReference type="InterPro" id="IPR029062">
    <property type="entry name" value="Class_I_gatase-like"/>
</dbReference>